<comment type="caution">
    <text evidence="2">The sequence shown here is derived from an EMBL/GenBank/DDBJ whole genome shotgun (WGS) entry which is preliminary data.</text>
</comment>
<dbReference type="AlphaFoldDB" id="A0A2W5WR20"/>
<accession>A0A2W5WR20</accession>
<gene>
    <name evidence="2" type="ORF">DNL40_07475</name>
</gene>
<proteinExistence type="predicted"/>
<organism evidence="2 3">
    <name type="scientific">Xylanimonas oleitrophica</name>
    <dbReference type="NCBI Taxonomy" id="2607479"/>
    <lineage>
        <taxon>Bacteria</taxon>
        <taxon>Bacillati</taxon>
        <taxon>Actinomycetota</taxon>
        <taxon>Actinomycetes</taxon>
        <taxon>Micrococcales</taxon>
        <taxon>Promicromonosporaceae</taxon>
        <taxon>Xylanimonas</taxon>
    </lineage>
</organism>
<protein>
    <submittedName>
        <fullName evidence="2">Topoisomerase II</fullName>
    </submittedName>
</protein>
<dbReference type="InterPro" id="IPR045970">
    <property type="entry name" value="DUF5926"/>
</dbReference>
<feature type="domain" description="DUF5926" evidence="1">
    <location>
        <begin position="13"/>
        <end position="278"/>
    </location>
</feature>
<reference evidence="2 3" key="1">
    <citation type="submission" date="2018-06" db="EMBL/GenBank/DDBJ databases">
        <title>Whole genome sequencing of a novel hydrocarbon degrading bacterial strain, PW21 isolated from oil contaminated produced water sample.</title>
        <authorList>
            <person name="Nagkirti P."/>
            <person name="Shaikh A."/>
            <person name="Gowdaman V."/>
            <person name="Engineer A.E."/>
            <person name="Dagar S."/>
            <person name="Dhakephalkar P.K."/>
        </authorList>
    </citation>
    <scope>NUCLEOTIDE SEQUENCE [LARGE SCALE GENOMIC DNA]</scope>
    <source>
        <strain evidence="2 3">PW21</strain>
    </source>
</reference>
<evidence type="ECO:0000313" key="3">
    <source>
        <dbReference type="Proteomes" id="UP000248783"/>
    </source>
</evidence>
<keyword evidence="3" id="KW-1185">Reference proteome</keyword>
<dbReference type="Pfam" id="PF19348">
    <property type="entry name" value="DUF5926"/>
    <property type="match status" value="1"/>
</dbReference>
<name>A0A2W5WR20_9MICO</name>
<dbReference type="Proteomes" id="UP000248783">
    <property type="component" value="Unassembled WGS sequence"/>
</dbReference>
<sequence>MAKSSATDFVLRPFEGLPGEPDWVAMREIVPSATATVRTTAEHGGRDVLVVTILPGGFAGMHRPDGTVLLAVQGVLSTGDLSRDLASVLLETLDAEPGTAVPAPATPSDGPRLQEVLDLSVPFEVTVHDGYDYWVDASAERTDDVNESLAEAAEATIPTVRLTSVEHAYWCQMSREFLRWARPEPEDQVVDAIARLHARRESALQLPGGEGRFLGMFRASGLVVPVWELPAGTEASDVEQPAVQLAERLDAALAVDAPLDANERRARAGIVSRQVTLR</sequence>
<keyword evidence="2" id="KW-0413">Isomerase</keyword>
<evidence type="ECO:0000313" key="2">
    <source>
        <dbReference type="EMBL" id="PZR53352.1"/>
    </source>
</evidence>
<dbReference type="RefSeq" id="WP_111250630.1">
    <property type="nucleotide sequence ID" value="NZ_QKWH01000004.1"/>
</dbReference>
<dbReference type="EMBL" id="QKWH01000004">
    <property type="protein sequence ID" value="PZR53352.1"/>
    <property type="molecule type" value="Genomic_DNA"/>
</dbReference>
<dbReference type="GO" id="GO:0016853">
    <property type="term" value="F:isomerase activity"/>
    <property type="evidence" value="ECO:0007669"/>
    <property type="project" value="UniProtKB-KW"/>
</dbReference>
<evidence type="ECO:0000259" key="1">
    <source>
        <dbReference type="Pfam" id="PF19348"/>
    </source>
</evidence>